<dbReference type="SFLD" id="SFLDS00005">
    <property type="entry name" value="Isoprenoid_Synthase_Type_I"/>
    <property type="match status" value="1"/>
</dbReference>
<keyword evidence="7" id="KW-0460">Magnesium</keyword>
<dbReference type="Gene3D" id="1.10.600.10">
    <property type="entry name" value="Farnesyl Diphosphate Synthase"/>
    <property type="match status" value="1"/>
</dbReference>
<evidence type="ECO:0000256" key="12">
    <source>
        <dbReference type="RuleBase" id="RU004466"/>
    </source>
</evidence>
<comment type="similarity">
    <text evidence="2 12">Belongs to the FPP/GGPP synthase family.</text>
</comment>
<reference evidence="13 14" key="1">
    <citation type="submission" date="2018-03" db="EMBL/GenBank/DDBJ databases">
        <title>Genome sequence of Clostridium vincentii DSM 10228.</title>
        <authorList>
            <person name="Poehlein A."/>
            <person name="Daniel R."/>
        </authorList>
    </citation>
    <scope>NUCLEOTIDE SEQUENCE [LARGE SCALE GENOMIC DNA]</scope>
    <source>
        <strain evidence="13 14">DSM 10228</strain>
    </source>
</reference>
<dbReference type="InterPro" id="IPR053378">
    <property type="entry name" value="Prenyl_diphosphate_synthase"/>
</dbReference>
<evidence type="ECO:0000313" key="13">
    <source>
        <dbReference type="EMBL" id="PRR82967.1"/>
    </source>
</evidence>
<sequence length="303" mass="33985">MLMMTKKRSLMAKMKVDNCKKEIEVYLSSYFKDKGVYNKLIYEASSYSLNIGGKRIRPILLMLSYDLYKEDYSKVIPMAAAIEMIHTYSLIHDDLPAMDNDDLRRGKPTNHKVYGEGIATLAGDALLNESMIVMINFSLNHGEKALKASKIISEAAGAEGMIGGQVVDILSETKKSISEDELKYMHLKKTGELIKASIIAGAILGEAPKEDVEILNLFGIKLGLAFQIKDDILDVVGKVEKLGKNTKKDEHMNKCNFITMYGIEKCEVLCKTLTDECIELLNRLSVSATYLKTLTFNLLEREY</sequence>
<dbReference type="EC" id="2.5.1.10" evidence="3"/>
<evidence type="ECO:0000313" key="14">
    <source>
        <dbReference type="Proteomes" id="UP000239471"/>
    </source>
</evidence>
<evidence type="ECO:0000256" key="6">
    <source>
        <dbReference type="ARBA" id="ARBA00022723"/>
    </source>
</evidence>
<dbReference type="SFLD" id="SFLDG01017">
    <property type="entry name" value="Polyprenyl_Transferase_Like"/>
    <property type="match status" value="1"/>
</dbReference>
<dbReference type="Proteomes" id="UP000239471">
    <property type="component" value="Unassembled WGS sequence"/>
</dbReference>
<evidence type="ECO:0000256" key="2">
    <source>
        <dbReference type="ARBA" id="ARBA00006706"/>
    </source>
</evidence>
<name>A0A2T0BGL0_9CLOT</name>
<accession>A0A2T0BGL0</accession>
<dbReference type="PANTHER" id="PTHR43281">
    <property type="entry name" value="FARNESYL DIPHOSPHATE SYNTHASE"/>
    <property type="match status" value="1"/>
</dbReference>
<evidence type="ECO:0000256" key="10">
    <source>
        <dbReference type="ARBA" id="ARBA00032873"/>
    </source>
</evidence>
<dbReference type="GO" id="GO:0005737">
    <property type="term" value="C:cytoplasm"/>
    <property type="evidence" value="ECO:0007669"/>
    <property type="project" value="UniProtKB-ARBA"/>
</dbReference>
<evidence type="ECO:0000256" key="1">
    <source>
        <dbReference type="ARBA" id="ARBA00001946"/>
    </source>
</evidence>
<keyword evidence="6" id="KW-0479">Metal-binding</keyword>
<keyword evidence="14" id="KW-1185">Reference proteome</keyword>
<dbReference type="InterPro" id="IPR033749">
    <property type="entry name" value="Polyprenyl_synt_CS"/>
</dbReference>
<evidence type="ECO:0000256" key="8">
    <source>
        <dbReference type="ARBA" id="ARBA00023229"/>
    </source>
</evidence>
<dbReference type="NCBIfam" id="NF045485">
    <property type="entry name" value="FPPsyn"/>
    <property type="match status" value="1"/>
</dbReference>
<comment type="catalytic activity">
    <reaction evidence="11">
        <text>isopentenyl diphosphate + (2E)-geranyl diphosphate = (2E,6E)-farnesyl diphosphate + diphosphate</text>
        <dbReference type="Rhea" id="RHEA:19361"/>
        <dbReference type="ChEBI" id="CHEBI:33019"/>
        <dbReference type="ChEBI" id="CHEBI:58057"/>
        <dbReference type="ChEBI" id="CHEBI:128769"/>
        <dbReference type="ChEBI" id="CHEBI:175763"/>
        <dbReference type="EC" id="2.5.1.10"/>
    </reaction>
</comment>
<dbReference type="PROSITE" id="PS00444">
    <property type="entry name" value="POLYPRENYL_SYNTHASE_2"/>
    <property type="match status" value="1"/>
</dbReference>
<proteinExistence type="inferred from homology"/>
<comment type="cofactor">
    <cofactor evidence="1">
        <name>Mg(2+)</name>
        <dbReference type="ChEBI" id="CHEBI:18420"/>
    </cofactor>
</comment>
<dbReference type="EMBL" id="PVXQ01000011">
    <property type="protein sequence ID" value="PRR82967.1"/>
    <property type="molecule type" value="Genomic_DNA"/>
</dbReference>
<dbReference type="PROSITE" id="PS00723">
    <property type="entry name" value="POLYPRENYL_SYNTHASE_1"/>
    <property type="match status" value="1"/>
</dbReference>
<evidence type="ECO:0000256" key="5">
    <source>
        <dbReference type="ARBA" id="ARBA00022679"/>
    </source>
</evidence>
<dbReference type="PANTHER" id="PTHR43281:SF1">
    <property type="entry name" value="FARNESYL DIPHOSPHATE SYNTHASE"/>
    <property type="match status" value="1"/>
</dbReference>
<dbReference type="GO" id="GO:0046872">
    <property type="term" value="F:metal ion binding"/>
    <property type="evidence" value="ECO:0007669"/>
    <property type="project" value="UniProtKB-KW"/>
</dbReference>
<evidence type="ECO:0000256" key="3">
    <source>
        <dbReference type="ARBA" id="ARBA00012439"/>
    </source>
</evidence>
<dbReference type="InterPro" id="IPR008949">
    <property type="entry name" value="Isoprenoid_synthase_dom_sf"/>
</dbReference>
<dbReference type="Pfam" id="PF00348">
    <property type="entry name" value="polyprenyl_synt"/>
    <property type="match status" value="1"/>
</dbReference>
<comment type="caution">
    <text evidence="13">The sequence shown here is derived from an EMBL/GenBank/DDBJ whole genome shotgun (WGS) entry which is preliminary data.</text>
</comment>
<dbReference type="GO" id="GO:0004337">
    <property type="term" value="F:(2E,6E)-farnesyl diphosphate synthase activity"/>
    <property type="evidence" value="ECO:0007669"/>
    <property type="project" value="UniProtKB-EC"/>
</dbReference>
<dbReference type="SUPFAM" id="SSF48576">
    <property type="entry name" value="Terpenoid synthases"/>
    <property type="match status" value="1"/>
</dbReference>
<dbReference type="AlphaFoldDB" id="A0A2T0BGL0"/>
<evidence type="ECO:0000256" key="7">
    <source>
        <dbReference type="ARBA" id="ARBA00022842"/>
    </source>
</evidence>
<dbReference type="CDD" id="cd00685">
    <property type="entry name" value="Trans_IPPS_HT"/>
    <property type="match status" value="1"/>
</dbReference>
<dbReference type="FunFam" id="1.10.600.10:FF:000001">
    <property type="entry name" value="Geranylgeranyl diphosphate synthase"/>
    <property type="match status" value="1"/>
</dbReference>
<gene>
    <name evidence="13" type="ORF">CLVI_14100</name>
</gene>
<dbReference type="GO" id="GO:0016114">
    <property type="term" value="P:terpenoid biosynthetic process"/>
    <property type="evidence" value="ECO:0007669"/>
    <property type="project" value="UniProtKB-ARBA"/>
</dbReference>
<protein>
    <recommendedName>
        <fullName evidence="4">Farnesyl diphosphate synthase</fullName>
        <ecNumber evidence="3">2.5.1.10</ecNumber>
    </recommendedName>
    <alternativeName>
        <fullName evidence="10">(2E,6E)-farnesyl diphosphate synthase</fullName>
    </alternativeName>
    <alternativeName>
        <fullName evidence="9">Geranyltranstransferase</fullName>
    </alternativeName>
</protein>
<evidence type="ECO:0000256" key="9">
    <source>
        <dbReference type="ARBA" id="ARBA00032380"/>
    </source>
</evidence>
<evidence type="ECO:0000256" key="4">
    <source>
        <dbReference type="ARBA" id="ARBA00015100"/>
    </source>
</evidence>
<keyword evidence="5 12" id="KW-0808">Transferase</keyword>
<keyword evidence="8" id="KW-0414">Isoprene biosynthesis</keyword>
<organism evidence="13 14">
    <name type="scientific">Clostridium vincentii</name>
    <dbReference type="NCBI Taxonomy" id="52704"/>
    <lineage>
        <taxon>Bacteria</taxon>
        <taxon>Bacillati</taxon>
        <taxon>Bacillota</taxon>
        <taxon>Clostridia</taxon>
        <taxon>Eubacteriales</taxon>
        <taxon>Clostridiaceae</taxon>
        <taxon>Clostridium</taxon>
    </lineage>
</organism>
<dbReference type="InterPro" id="IPR000092">
    <property type="entry name" value="Polyprenyl_synt"/>
</dbReference>
<evidence type="ECO:0000256" key="11">
    <source>
        <dbReference type="ARBA" id="ARBA00049399"/>
    </source>
</evidence>